<feature type="transmembrane region" description="Helical" evidence="1">
    <location>
        <begin position="116"/>
        <end position="138"/>
    </location>
</feature>
<keyword evidence="4" id="KW-1185">Reference proteome</keyword>
<organism evidence="3 4">
    <name type="scientific">Rhodoplanes roseus</name>
    <dbReference type="NCBI Taxonomy" id="29409"/>
    <lineage>
        <taxon>Bacteria</taxon>
        <taxon>Pseudomonadati</taxon>
        <taxon>Pseudomonadota</taxon>
        <taxon>Alphaproteobacteria</taxon>
        <taxon>Hyphomicrobiales</taxon>
        <taxon>Nitrobacteraceae</taxon>
        <taxon>Rhodoplanes</taxon>
    </lineage>
</organism>
<sequence>MLWVNRIVGVALIVFCAALWQISDDYPEMARLFPRVMFVIIVFFSVLMVGRTFLPAAAAGGSGEGGANPAVMVRPILAFVATSLALAASSYIGFFLAMAVLAAVLVPILGIRSLRWYAFATVVLLVAVYAIFVVVLNVPLTLRPPVL</sequence>
<dbReference type="Proteomes" id="UP000249130">
    <property type="component" value="Unassembled WGS sequence"/>
</dbReference>
<evidence type="ECO:0000313" key="4">
    <source>
        <dbReference type="Proteomes" id="UP000249130"/>
    </source>
</evidence>
<dbReference type="Pfam" id="PF07331">
    <property type="entry name" value="TctB"/>
    <property type="match status" value="1"/>
</dbReference>
<name>A0A327L014_9BRAD</name>
<reference evidence="3 4" key="1">
    <citation type="submission" date="2017-07" db="EMBL/GenBank/DDBJ databases">
        <title>Draft Genome Sequences of Select Purple Nonsulfur Bacteria.</title>
        <authorList>
            <person name="Lasarre B."/>
            <person name="Mckinlay J.B."/>
        </authorList>
    </citation>
    <scope>NUCLEOTIDE SEQUENCE [LARGE SCALE GENOMIC DNA]</scope>
    <source>
        <strain evidence="3 4">DSM 5909</strain>
    </source>
</reference>
<evidence type="ECO:0000256" key="1">
    <source>
        <dbReference type="SAM" id="Phobius"/>
    </source>
</evidence>
<feature type="transmembrane region" description="Helical" evidence="1">
    <location>
        <begin position="6"/>
        <end position="23"/>
    </location>
</feature>
<dbReference type="EMBL" id="NPEX01000123">
    <property type="protein sequence ID" value="RAI42832.1"/>
    <property type="molecule type" value="Genomic_DNA"/>
</dbReference>
<feature type="transmembrane region" description="Helical" evidence="1">
    <location>
        <begin position="76"/>
        <end position="109"/>
    </location>
</feature>
<feature type="transmembrane region" description="Helical" evidence="1">
    <location>
        <begin position="35"/>
        <end position="56"/>
    </location>
</feature>
<keyword evidence="1" id="KW-0472">Membrane</keyword>
<evidence type="ECO:0000313" key="3">
    <source>
        <dbReference type="EMBL" id="RAI42832.1"/>
    </source>
</evidence>
<keyword evidence="1" id="KW-0812">Transmembrane</keyword>
<accession>A0A327L014</accession>
<comment type="caution">
    <text evidence="3">The sequence shown here is derived from an EMBL/GenBank/DDBJ whole genome shotgun (WGS) entry which is preliminary data.</text>
</comment>
<keyword evidence="1" id="KW-1133">Transmembrane helix</keyword>
<dbReference type="RefSeq" id="WP_111420290.1">
    <property type="nucleotide sequence ID" value="NZ_NPEX01000123.1"/>
</dbReference>
<dbReference type="InterPro" id="IPR009936">
    <property type="entry name" value="DUF1468"/>
</dbReference>
<feature type="domain" description="DUF1468" evidence="2">
    <location>
        <begin position="7"/>
        <end position="140"/>
    </location>
</feature>
<protein>
    <recommendedName>
        <fullName evidence="2">DUF1468 domain-containing protein</fullName>
    </recommendedName>
</protein>
<gene>
    <name evidence="3" type="ORF">CH341_17430</name>
</gene>
<dbReference type="AlphaFoldDB" id="A0A327L014"/>
<evidence type="ECO:0000259" key="2">
    <source>
        <dbReference type="Pfam" id="PF07331"/>
    </source>
</evidence>
<proteinExistence type="predicted"/>